<dbReference type="FunFam" id="3.30.530.20:FF:000028">
    <property type="entry name" value="Phosphatidylinositol transfer protein 5"/>
    <property type="match status" value="1"/>
</dbReference>
<dbReference type="PRINTS" id="PR00391">
    <property type="entry name" value="PITRANSFER"/>
</dbReference>
<dbReference type="GO" id="GO:0008525">
    <property type="term" value="F:phosphatidylcholine transporter activity"/>
    <property type="evidence" value="ECO:0007669"/>
    <property type="project" value="TreeGrafter"/>
</dbReference>
<name>A0A8H7VS81_9FUNG</name>
<dbReference type="GO" id="GO:0005737">
    <property type="term" value="C:cytoplasm"/>
    <property type="evidence" value="ECO:0007669"/>
    <property type="project" value="TreeGrafter"/>
</dbReference>
<evidence type="ECO:0000259" key="1">
    <source>
        <dbReference type="Pfam" id="PF02121"/>
    </source>
</evidence>
<dbReference type="InterPro" id="IPR055261">
    <property type="entry name" value="PI_transfer_N"/>
</dbReference>
<dbReference type="Pfam" id="PF02121">
    <property type="entry name" value="IP_trans"/>
    <property type="match status" value="1"/>
</dbReference>
<feature type="domain" description="Phosphatidylinositol transfer protein N-terminal" evidence="1">
    <location>
        <begin position="1"/>
        <end position="248"/>
    </location>
</feature>
<gene>
    <name evidence="2" type="ORF">INT48_003149</name>
</gene>
<dbReference type="GO" id="GO:0071944">
    <property type="term" value="C:cell periphery"/>
    <property type="evidence" value="ECO:0007669"/>
    <property type="project" value="UniProtKB-ARBA"/>
</dbReference>
<proteinExistence type="predicted"/>
<dbReference type="AlphaFoldDB" id="A0A8H7VS81"/>
<reference evidence="2" key="1">
    <citation type="submission" date="2021-01" db="EMBL/GenBank/DDBJ databases">
        <title>Metabolic potential, ecology and presence of endohyphal bacteria is reflected in genomic diversity of Mucoromycotina.</title>
        <authorList>
            <person name="Muszewska A."/>
            <person name="Okrasinska A."/>
            <person name="Steczkiewicz K."/>
            <person name="Drgas O."/>
            <person name="Orlowska M."/>
            <person name="Perlinska-Lenart U."/>
            <person name="Aleksandrzak-Piekarczyk T."/>
            <person name="Szatraj K."/>
            <person name="Zielenkiewicz U."/>
            <person name="Pilsyk S."/>
            <person name="Malc E."/>
            <person name="Mieczkowski P."/>
            <person name="Kruszewska J.S."/>
            <person name="Biernat P."/>
            <person name="Pawlowska J."/>
        </authorList>
    </citation>
    <scope>NUCLEOTIDE SEQUENCE</scope>
    <source>
        <strain evidence="2">WA0000018081</strain>
    </source>
</reference>
<evidence type="ECO:0000313" key="2">
    <source>
        <dbReference type="EMBL" id="KAG2229462.1"/>
    </source>
</evidence>
<protein>
    <recommendedName>
        <fullName evidence="1">Phosphatidylinositol transfer protein N-terminal domain-containing protein</fullName>
    </recommendedName>
</protein>
<comment type="caution">
    <text evidence="2">The sequence shown here is derived from an EMBL/GenBank/DDBJ whole genome shotgun (WGS) entry which is preliminary data.</text>
</comment>
<dbReference type="SUPFAM" id="SSF55961">
    <property type="entry name" value="Bet v1-like"/>
    <property type="match status" value="1"/>
</dbReference>
<dbReference type="GO" id="GO:0031210">
    <property type="term" value="F:phosphatidylcholine binding"/>
    <property type="evidence" value="ECO:0007669"/>
    <property type="project" value="TreeGrafter"/>
</dbReference>
<dbReference type="GO" id="GO:0008526">
    <property type="term" value="F:phosphatidylinositol transfer activity"/>
    <property type="evidence" value="ECO:0007669"/>
    <property type="project" value="TreeGrafter"/>
</dbReference>
<dbReference type="InterPro" id="IPR023393">
    <property type="entry name" value="START-like_dom_sf"/>
</dbReference>
<dbReference type="EMBL" id="JAEPRE010000272">
    <property type="protein sequence ID" value="KAG2229462.1"/>
    <property type="molecule type" value="Genomic_DNA"/>
</dbReference>
<dbReference type="PANTHER" id="PTHR10658:SF11">
    <property type="entry name" value="VIBRATOR, ISOFORM B"/>
    <property type="match status" value="1"/>
</dbReference>
<dbReference type="Gene3D" id="3.30.530.20">
    <property type="match status" value="1"/>
</dbReference>
<accession>A0A8H7VS81</accession>
<sequence>MIINEYRVINNCTEREYQVAQLYATASASKEQTGGGEGVEVIKNEPYEKENEKGQYTYKIFRLASRVPAMVRAVAPAGALDLYEEAWNAYPYCKTGKLHNGYMKDYFSIVYETLHVDGSRGELENALKISKEDLKKRNVIIIDIANDKISSNDYKVEEDPKLYHSEKTGRGPLTDPDWKNKVEPVMTCYKLVYIEFKWFGIQGKVESFLAKTVHTLFTKFHRQLFCWTDKWYGMSIEDIRNLEAKTKQDLDAKRNEGEIVANNLEDL</sequence>
<dbReference type="InterPro" id="IPR001666">
    <property type="entry name" value="PI_transfer"/>
</dbReference>
<dbReference type="Proteomes" id="UP000613177">
    <property type="component" value="Unassembled WGS sequence"/>
</dbReference>
<keyword evidence="3" id="KW-1185">Reference proteome</keyword>
<dbReference type="GO" id="GO:0035091">
    <property type="term" value="F:phosphatidylinositol binding"/>
    <property type="evidence" value="ECO:0007669"/>
    <property type="project" value="TreeGrafter"/>
</dbReference>
<evidence type="ECO:0000313" key="3">
    <source>
        <dbReference type="Proteomes" id="UP000613177"/>
    </source>
</evidence>
<dbReference type="PANTHER" id="PTHR10658">
    <property type="entry name" value="PHOSPHATIDYLINOSITOL TRANSFER PROTEIN"/>
    <property type="match status" value="1"/>
</dbReference>
<organism evidence="2 3">
    <name type="scientific">Thamnidium elegans</name>
    <dbReference type="NCBI Taxonomy" id="101142"/>
    <lineage>
        <taxon>Eukaryota</taxon>
        <taxon>Fungi</taxon>
        <taxon>Fungi incertae sedis</taxon>
        <taxon>Mucoromycota</taxon>
        <taxon>Mucoromycotina</taxon>
        <taxon>Mucoromycetes</taxon>
        <taxon>Mucorales</taxon>
        <taxon>Mucorineae</taxon>
        <taxon>Mucoraceae</taxon>
        <taxon>Thamnidium</taxon>
    </lineage>
</organism>